<sequence>MAIKRRNTLSDPLIKKRALLIIDMQVGLFNGPDKPHEGVQVLANINGLIEKARQSQIPIFAARHTGPADSPFAPGTPLTQLVPELKIDDSHDKIFDKTRPSCFAGTGLGDWLHQKSIDELVIAGMKTEFCIDTTCRAAADLGFSPVLISDAHTTMDTPILPAPAIIAHHNRTLNGPFVKLISTDEYEF</sequence>
<keyword evidence="1 3" id="KW-0378">Hydrolase</keyword>
<reference evidence="3 4" key="1">
    <citation type="submission" date="2020-11" db="EMBL/GenBank/DDBJ databases">
        <title>Taxonomic investigation of Rahnella strains.</title>
        <authorList>
            <person name="Lee S.D."/>
        </authorList>
    </citation>
    <scope>NUCLEOTIDE SEQUENCE [LARGE SCALE GENOMIC DNA]</scope>
    <source>
        <strain evidence="3 4">SAP-17</strain>
    </source>
</reference>
<dbReference type="Pfam" id="PF00857">
    <property type="entry name" value="Isochorismatase"/>
    <property type="match status" value="1"/>
</dbReference>
<evidence type="ECO:0000313" key="3">
    <source>
        <dbReference type="EMBL" id="MBF7981857.1"/>
    </source>
</evidence>
<organism evidence="3 4">
    <name type="scientific">Rahnella laticis</name>
    <dbReference type="NCBI Taxonomy" id="2787622"/>
    <lineage>
        <taxon>Bacteria</taxon>
        <taxon>Pseudomonadati</taxon>
        <taxon>Pseudomonadota</taxon>
        <taxon>Gammaproteobacteria</taxon>
        <taxon>Enterobacterales</taxon>
        <taxon>Yersiniaceae</taxon>
        <taxon>Rahnella</taxon>
    </lineage>
</organism>
<comment type="caution">
    <text evidence="3">The sequence shown here is derived from an EMBL/GenBank/DDBJ whole genome shotgun (WGS) entry which is preliminary data.</text>
</comment>
<dbReference type="InterPro" id="IPR000868">
    <property type="entry name" value="Isochorismatase-like_dom"/>
</dbReference>
<keyword evidence="4" id="KW-1185">Reference proteome</keyword>
<evidence type="ECO:0000313" key="4">
    <source>
        <dbReference type="Proteomes" id="UP000636811"/>
    </source>
</evidence>
<proteinExistence type="predicted"/>
<evidence type="ECO:0000256" key="1">
    <source>
        <dbReference type="ARBA" id="ARBA00022801"/>
    </source>
</evidence>
<protein>
    <submittedName>
        <fullName evidence="3">Cysteine hydrolase</fullName>
    </submittedName>
</protein>
<dbReference type="Proteomes" id="UP000636811">
    <property type="component" value="Unassembled WGS sequence"/>
</dbReference>
<dbReference type="InterPro" id="IPR050272">
    <property type="entry name" value="Isochorismatase-like_hydrls"/>
</dbReference>
<dbReference type="InterPro" id="IPR036380">
    <property type="entry name" value="Isochorismatase-like_sf"/>
</dbReference>
<name>A0ABS0E9U9_9GAMM</name>
<evidence type="ECO:0000259" key="2">
    <source>
        <dbReference type="Pfam" id="PF00857"/>
    </source>
</evidence>
<accession>A0ABS0E9U9</accession>
<dbReference type="PANTHER" id="PTHR43540">
    <property type="entry name" value="PEROXYUREIDOACRYLATE/UREIDOACRYLATE AMIDOHYDROLASE-RELATED"/>
    <property type="match status" value="1"/>
</dbReference>
<dbReference type="EMBL" id="JADOBI010000011">
    <property type="protein sequence ID" value="MBF7981857.1"/>
    <property type="molecule type" value="Genomic_DNA"/>
</dbReference>
<gene>
    <name evidence="3" type="ORF">IV433_20810</name>
</gene>
<dbReference type="Gene3D" id="3.40.50.850">
    <property type="entry name" value="Isochorismatase-like"/>
    <property type="match status" value="1"/>
</dbReference>
<feature type="domain" description="Isochorismatase-like" evidence="2">
    <location>
        <begin position="18"/>
        <end position="156"/>
    </location>
</feature>
<dbReference type="GO" id="GO:0016787">
    <property type="term" value="F:hydrolase activity"/>
    <property type="evidence" value="ECO:0007669"/>
    <property type="project" value="UniProtKB-KW"/>
</dbReference>
<dbReference type="CDD" id="cd01014">
    <property type="entry name" value="nicotinamidase_related"/>
    <property type="match status" value="1"/>
</dbReference>
<dbReference type="PANTHER" id="PTHR43540:SF14">
    <property type="entry name" value="ISOCHORISMATASE"/>
    <property type="match status" value="1"/>
</dbReference>
<dbReference type="SUPFAM" id="SSF52499">
    <property type="entry name" value="Isochorismatase-like hydrolases"/>
    <property type="match status" value="1"/>
</dbReference>